<reference evidence="6" key="1">
    <citation type="journal article" date="2010" name="Science">
        <title>Plasticity of animal genome architecture unmasked by rapid evolution of a pelagic tunicate.</title>
        <authorList>
            <person name="Denoeud F."/>
            <person name="Henriet S."/>
            <person name="Mungpakdee S."/>
            <person name="Aury J.M."/>
            <person name="Da Silva C."/>
            <person name="Brinkmann H."/>
            <person name="Mikhaleva J."/>
            <person name="Olsen L.C."/>
            <person name="Jubin C."/>
            <person name="Canestro C."/>
            <person name="Bouquet J.M."/>
            <person name="Danks G."/>
            <person name="Poulain J."/>
            <person name="Campsteijn C."/>
            <person name="Adamski M."/>
            <person name="Cross I."/>
            <person name="Yadetie F."/>
            <person name="Muffato M."/>
            <person name="Louis A."/>
            <person name="Butcher S."/>
            <person name="Tsagkogeorga G."/>
            <person name="Konrad A."/>
            <person name="Singh S."/>
            <person name="Jensen M.F."/>
            <person name="Cong E.H."/>
            <person name="Eikeseth-Otteraa H."/>
            <person name="Noel B."/>
            <person name="Anthouard V."/>
            <person name="Porcel B.M."/>
            <person name="Kachouri-Lafond R."/>
            <person name="Nishino A."/>
            <person name="Ugolini M."/>
            <person name="Chourrout P."/>
            <person name="Nishida H."/>
            <person name="Aasland R."/>
            <person name="Huzurbazar S."/>
            <person name="Westhof E."/>
            <person name="Delsuc F."/>
            <person name="Lehrach H."/>
            <person name="Reinhardt R."/>
            <person name="Weissenbach J."/>
            <person name="Roy S.W."/>
            <person name="Artiguenave F."/>
            <person name="Postlethwait J.H."/>
            <person name="Manak J.R."/>
            <person name="Thompson E.M."/>
            <person name="Jaillon O."/>
            <person name="Du Pasquier L."/>
            <person name="Boudinot P."/>
            <person name="Liberles D.A."/>
            <person name="Volff J.N."/>
            <person name="Philippe H."/>
            <person name="Lenhard B."/>
            <person name="Roest Crollius H."/>
            <person name="Wincker P."/>
            <person name="Chourrout D."/>
        </authorList>
    </citation>
    <scope>NUCLEOTIDE SEQUENCE [LARGE SCALE GENOMIC DNA]</scope>
</reference>
<dbReference type="Pfam" id="PF00100">
    <property type="entry name" value="Zona_pellucida"/>
    <property type="match status" value="1"/>
</dbReference>
<keyword evidence="4" id="KW-0812">Transmembrane</keyword>
<dbReference type="AlphaFoldDB" id="E4Y4F0"/>
<keyword evidence="4" id="KW-0472">Membrane</keyword>
<feature type="compositionally biased region" description="Basic and acidic residues" evidence="3">
    <location>
        <begin position="281"/>
        <end position="295"/>
    </location>
</feature>
<evidence type="ECO:0000259" key="5">
    <source>
        <dbReference type="PROSITE" id="PS51034"/>
    </source>
</evidence>
<dbReference type="InterPro" id="IPR001507">
    <property type="entry name" value="ZP_dom"/>
</dbReference>
<name>E4Y4F0_OIKDI</name>
<evidence type="ECO:0000256" key="3">
    <source>
        <dbReference type="SAM" id="MobiDB-lite"/>
    </source>
</evidence>
<dbReference type="PANTHER" id="PTHR14002:SF43">
    <property type="entry name" value="DELTA-LIKE PROTEIN"/>
    <property type="match status" value="1"/>
</dbReference>
<evidence type="ECO:0000313" key="6">
    <source>
        <dbReference type="EMBL" id="CBY30548.1"/>
    </source>
</evidence>
<feature type="domain" description="ZP" evidence="5">
    <location>
        <begin position="1"/>
        <end position="142"/>
    </location>
</feature>
<feature type="region of interest" description="Disordered" evidence="3">
    <location>
        <begin position="275"/>
        <end position="418"/>
    </location>
</feature>
<keyword evidence="4" id="KW-1133">Transmembrane helix</keyword>
<accession>E4Y4F0</accession>
<evidence type="ECO:0000256" key="4">
    <source>
        <dbReference type="SAM" id="Phobius"/>
    </source>
</evidence>
<protein>
    <recommendedName>
        <fullName evidence="5">ZP domain-containing protein</fullName>
    </recommendedName>
</protein>
<keyword evidence="1" id="KW-0732">Signal</keyword>
<sequence>MKLFNDASFEEELEDLAEKGYAQVAVREFIYVRVAFDFAEDGAAMATDKVVIDSCWGSRSANPDNMNTAYMMIKNGCSADPLGVIIRKNSAGEYASWKFQMYKWVEVAQHEQFIYIHCRAWICTDCKKPEANHACLGDITKFRRRRSAKLFQNREVSSDRARIFSVGPIYPRDGSVPLLSDVKSDDPAAKGDIQGMPIGEEEEEDNFIMAVIVGSVSGFCALFLLIVAIVFVKKYRDKPFQIFTKPAEEEEDEKNVEQGFVFELRTSTDPVIPRVNLDQFLGRDDEPREQRERKTERRSHHGSRMSLNKDDRGGRRRRDRSESRDRKGRSRSESRTREGGRSGSKDRGKDRDRSRSRERSSRHGSREKLHSSSRDLRKSRDNIRGSKSDLRERRSGSRDDLTSGSSKMRKSGSRMSLNDRLPTLDERLSSEAEKVIQFFRICCFLLNKKATLFRTGQKNC</sequence>
<evidence type="ECO:0000256" key="1">
    <source>
        <dbReference type="ARBA" id="ARBA00022729"/>
    </source>
</evidence>
<dbReference type="EMBL" id="FN654278">
    <property type="protein sequence ID" value="CBY30548.1"/>
    <property type="molecule type" value="Genomic_DNA"/>
</dbReference>
<feature type="transmembrane region" description="Helical" evidence="4">
    <location>
        <begin position="207"/>
        <end position="232"/>
    </location>
</feature>
<dbReference type="Proteomes" id="UP000011014">
    <property type="component" value="Unassembled WGS sequence"/>
</dbReference>
<proteinExistence type="predicted"/>
<dbReference type="InterPro" id="IPR042235">
    <property type="entry name" value="ZP-C_dom"/>
</dbReference>
<dbReference type="Gene3D" id="2.60.40.4100">
    <property type="entry name" value="Zona pellucida, ZP-C domain"/>
    <property type="match status" value="1"/>
</dbReference>
<dbReference type="InterPro" id="IPR055355">
    <property type="entry name" value="ZP-C"/>
</dbReference>
<dbReference type="PANTHER" id="PTHR14002">
    <property type="entry name" value="ENDOGLIN/TGF-BETA RECEPTOR TYPE III"/>
    <property type="match status" value="1"/>
</dbReference>
<evidence type="ECO:0000256" key="2">
    <source>
        <dbReference type="ARBA" id="ARBA00023157"/>
    </source>
</evidence>
<gene>
    <name evidence="6" type="ORF">GSOID_T00018420001</name>
</gene>
<dbReference type="PROSITE" id="PS51034">
    <property type="entry name" value="ZP_2"/>
    <property type="match status" value="1"/>
</dbReference>
<feature type="compositionally biased region" description="Basic and acidic residues" evidence="3">
    <location>
        <begin position="307"/>
        <end position="401"/>
    </location>
</feature>
<organism evidence="6">
    <name type="scientific">Oikopleura dioica</name>
    <name type="common">Tunicate</name>
    <dbReference type="NCBI Taxonomy" id="34765"/>
    <lineage>
        <taxon>Eukaryota</taxon>
        <taxon>Metazoa</taxon>
        <taxon>Chordata</taxon>
        <taxon>Tunicata</taxon>
        <taxon>Appendicularia</taxon>
        <taxon>Copelata</taxon>
        <taxon>Oikopleuridae</taxon>
        <taxon>Oikopleura</taxon>
    </lineage>
</organism>
<keyword evidence="2" id="KW-1015">Disulfide bond</keyword>